<proteinExistence type="predicted"/>
<dbReference type="EMBL" id="BGZK01000895">
    <property type="protein sequence ID" value="GBP64360.1"/>
    <property type="molecule type" value="Genomic_DNA"/>
</dbReference>
<dbReference type="Proteomes" id="UP000299102">
    <property type="component" value="Unassembled WGS sequence"/>
</dbReference>
<name>A0A4C1XMK6_EUMVA</name>
<reference evidence="1 2" key="1">
    <citation type="journal article" date="2019" name="Commun. Biol.">
        <title>The bagworm genome reveals a unique fibroin gene that provides high tensile strength.</title>
        <authorList>
            <person name="Kono N."/>
            <person name="Nakamura H."/>
            <person name="Ohtoshi R."/>
            <person name="Tomita M."/>
            <person name="Numata K."/>
            <person name="Arakawa K."/>
        </authorList>
    </citation>
    <scope>NUCLEOTIDE SEQUENCE [LARGE SCALE GENOMIC DNA]</scope>
</reference>
<protein>
    <submittedName>
        <fullName evidence="1">Uncharacterized protein</fullName>
    </submittedName>
</protein>
<evidence type="ECO:0000313" key="1">
    <source>
        <dbReference type="EMBL" id="GBP64360.1"/>
    </source>
</evidence>
<gene>
    <name evidence="1" type="ORF">EVAR_14929_1</name>
</gene>
<comment type="caution">
    <text evidence="1">The sequence shown here is derived from an EMBL/GenBank/DDBJ whole genome shotgun (WGS) entry which is preliminary data.</text>
</comment>
<evidence type="ECO:0000313" key="2">
    <source>
        <dbReference type="Proteomes" id="UP000299102"/>
    </source>
</evidence>
<sequence>MQNPARAQAPTAAPTVAARGDTAVKPAGSALRTDDLSRAYEYPKIVPGEQLACVATMAAYLEGSATIDQGLSPEPDISTARWNSRPAMEPVVNTALLLTRIDQNRIRVDWCKKMIEKYNRSASKAVLNINKDDESWMYAYDPETKLQSMVWVLQAPR</sequence>
<organism evidence="1 2">
    <name type="scientific">Eumeta variegata</name>
    <name type="common">Bagworm moth</name>
    <name type="synonym">Eumeta japonica</name>
    <dbReference type="NCBI Taxonomy" id="151549"/>
    <lineage>
        <taxon>Eukaryota</taxon>
        <taxon>Metazoa</taxon>
        <taxon>Ecdysozoa</taxon>
        <taxon>Arthropoda</taxon>
        <taxon>Hexapoda</taxon>
        <taxon>Insecta</taxon>
        <taxon>Pterygota</taxon>
        <taxon>Neoptera</taxon>
        <taxon>Endopterygota</taxon>
        <taxon>Lepidoptera</taxon>
        <taxon>Glossata</taxon>
        <taxon>Ditrysia</taxon>
        <taxon>Tineoidea</taxon>
        <taxon>Psychidae</taxon>
        <taxon>Oiketicinae</taxon>
        <taxon>Eumeta</taxon>
    </lineage>
</organism>
<dbReference type="AlphaFoldDB" id="A0A4C1XMK6"/>
<keyword evidence="2" id="KW-1185">Reference proteome</keyword>
<accession>A0A4C1XMK6</accession>
<dbReference type="OrthoDB" id="10581324at2759"/>